<keyword evidence="12 18" id="KW-0675">Receptor</keyword>
<dbReference type="Gene3D" id="2.170.130.10">
    <property type="entry name" value="TonB-dependent receptor, plug domain"/>
    <property type="match status" value="1"/>
</dbReference>
<evidence type="ECO:0000256" key="6">
    <source>
        <dbReference type="ARBA" id="ARBA00022692"/>
    </source>
</evidence>
<keyword evidence="10 15" id="KW-0798">TonB box</keyword>
<keyword evidence="5" id="KW-0410">Iron transport</keyword>
<comment type="similarity">
    <text evidence="2 14 15">Belongs to the TonB-dependent receptor family.</text>
</comment>
<evidence type="ECO:0000256" key="8">
    <source>
        <dbReference type="ARBA" id="ARBA00023004"/>
    </source>
</evidence>
<dbReference type="CDD" id="cd01347">
    <property type="entry name" value="ligand_gated_channel"/>
    <property type="match status" value="1"/>
</dbReference>
<feature type="domain" description="TonB-dependent receptor-like beta-barrel" evidence="16">
    <location>
        <begin position="254"/>
        <end position="690"/>
    </location>
</feature>
<dbReference type="GO" id="GO:0038023">
    <property type="term" value="F:signaling receptor activity"/>
    <property type="evidence" value="ECO:0007669"/>
    <property type="project" value="InterPro"/>
</dbReference>
<dbReference type="InterPro" id="IPR039426">
    <property type="entry name" value="TonB-dep_rcpt-like"/>
</dbReference>
<dbReference type="Gene3D" id="2.40.170.20">
    <property type="entry name" value="TonB-dependent receptor, beta-barrel domain"/>
    <property type="match status" value="1"/>
</dbReference>
<sequence length="721" mass="78387">MVARPLSRLRLVFPRARHVPLIVFGLGVATNGAAQSAAADIQLPAVTVTGADVEQTATGPVQGFVANRAVTATKTDTPVMETPQSISIITQDRMTLQGAQSVQQAAAYTAGVTAGAFGPDNRGDSIKIRGTDSTQYLDGLLNAVGSYNNTRPDPYALERIEILRGPSAMLYGQGAIGGIVNQVSKRPQPEAMREIGVSYGNHNRKQIQADLTGPIDADGKWLYRVVALGRDSDSSVKHVDDDRYFIAPSLTYRPSAATSLTLLANFQKDNTGSMVGFFPWRGTLTSTPAGRIPQDFFVSEPDFDKYTARQSAIGYQFEHAFNDAVTVRQNLRYTHSEVDYRSIYTAGFNGAGHGWVPGSDTLLRRVMYQNQPTLKQFAVDTQGQFKFQTGPIRHTLLTGIDYQRSVLDARQGVGGTVAPIDVHNPVYGNFTPPTGTVNAPTSRGNQLGLYMQDQLEWEKWLLMLGLRHDRSRASVDDTPSGSRDDSEVSKRFGLMYRSEAGLNPYLSYSESFQGQAGFNRSNQAYKPLRGKQWEVGLKYQPPGENLTVTASVFDMTEKNRKVAGVVNGLADTVQVGEVRTKGAELEALASLGNVDLVATYTFLDAKVAKGTPAEQGRQLASIPRHMASFWANYRFSVMGTPGFLAGAGVRYNGSSDDGTGHNGVPAVTLYDAVLAYDAGPMRFALNVTNLFDKQYVGTCLARGDCFFGTRRTVVGSVTYRF</sequence>
<dbReference type="PROSITE" id="PS52016">
    <property type="entry name" value="TONB_DEPENDENT_REC_3"/>
    <property type="match status" value="1"/>
</dbReference>
<evidence type="ECO:0000256" key="14">
    <source>
        <dbReference type="PROSITE-ProRule" id="PRU01360"/>
    </source>
</evidence>
<keyword evidence="3 14" id="KW-0813">Transport</keyword>
<evidence type="ECO:0000259" key="16">
    <source>
        <dbReference type="Pfam" id="PF00593"/>
    </source>
</evidence>
<dbReference type="InterPro" id="IPR010105">
    <property type="entry name" value="TonB_sidphr_rcpt"/>
</dbReference>
<reference evidence="18 19" key="1">
    <citation type="submission" date="2020-04" db="EMBL/GenBank/DDBJ databases">
        <authorList>
            <person name="De Canck E."/>
        </authorList>
    </citation>
    <scope>NUCLEOTIDE SEQUENCE [LARGE SCALE GENOMIC DNA]</scope>
    <source>
        <strain evidence="18 19">LMG 26788</strain>
    </source>
</reference>
<keyword evidence="8" id="KW-0408">Iron</keyword>
<keyword evidence="4 14" id="KW-1134">Transmembrane beta strand</keyword>
<dbReference type="FunFam" id="2.170.130.10:FF:000001">
    <property type="entry name" value="Catecholate siderophore TonB-dependent receptor"/>
    <property type="match status" value="1"/>
</dbReference>
<keyword evidence="19" id="KW-1185">Reference proteome</keyword>
<keyword evidence="7" id="KW-0732">Signal</keyword>
<dbReference type="PANTHER" id="PTHR32552">
    <property type="entry name" value="FERRICHROME IRON RECEPTOR-RELATED"/>
    <property type="match status" value="1"/>
</dbReference>
<dbReference type="SUPFAM" id="SSF56935">
    <property type="entry name" value="Porins"/>
    <property type="match status" value="1"/>
</dbReference>
<dbReference type="EMBL" id="CADIKZ010000001">
    <property type="protein sequence ID" value="CAB3816020.1"/>
    <property type="molecule type" value="Genomic_DNA"/>
</dbReference>
<dbReference type="GO" id="GO:0015344">
    <property type="term" value="F:siderophore uptake transmembrane transporter activity"/>
    <property type="evidence" value="ECO:0007669"/>
    <property type="project" value="TreeGrafter"/>
</dbReference>
<dbReference type="GO" id="GO:0009279">
    <property type="term" value="C:cell outer membrane"/>
    <property type="evidence" value="ECO:0007669"/>
    <property type="project" value="UniProtKB-SubCell"/>
</dbReference>
<protein>
    <submittedName>
        <fullName evidence="18">Ferrichrome outer membrane transporter/phage receptor</fullName>
    </submittedName>
</protein>
<dbReference type="InterPro" id="IPR012910">
    <property type="entry name" value="Plug_dom"/>
</dbReference>
<dbReference type="GO" id="GO:0015891">
    <property type="term" value="P:siderophore transport"/>
    <property type="evidence" value="ECO:0007669"/>
    <property type="project" value="InterPro"/>
</dbReference>
<evidence type="ECO:0000256" key="7">
    <source>
        <dbReference type="ARBA" id="ARBA00022729"/>
    </source>
</evidence>
<evidence type="ECO:0000313" key="18">
    <source>
        <dbReference type="EMBL" id="CAB3816020.1"/>
    </source>
</evidence>
<evidence type="ECO:0000313" key="19">
    <source>
        <dbReference type="Proteomes" id="UP000494203"/>
    </source>
</evidence>
<evidence type="ECO:0000256" key="1">
    <source>
        <dbReference type="ARBA" id="ARBA00004571"/>
    </source>
</evidence>
<evidence type="ECO:0000256" key="15">
    <source>
        <dbReference type="RuleBase" id="RU003357"/>
    </source>
</evidence>
<dbReference type="NCBIfam" id="TIGR01783">
    <property type="entry name" value="TonB-siderophor"/>
    <property type="match status" value="1"/>
</dbReference>
<name>A0A6S7C1H0_9BURK</name>
<proteinExistence type="inferred from homology"/>
<dbReference type="Pfam" id="PF00593">
    <property type="entry name" value="TonB_dep_Rec_b-barrel"/>
    <property type="match status" value="1"/>
</dbReference>
<evidence type="ECO:0000256" key="10">
    <source>
        <dbReference type="ARBA" id="ARBA00023077"/>
    </source>
</evidence>
<keyword evidence="6 14" id="KW-0812">Transmembrane</keyword>
<organism evidence="18 19">
    <name type="scientific">Achromobacter pulmonis</name>
    <dbReference type="NCBI Taxonomy" id="1389932"/>
    <lineage>
        <taxon>Bacteria</taxon>
        <taxon>Pseudomonadati</taxon>
        <taxon>Pseudomonadota</taxon>
        <taxon>Betaproteobacteria</taxon>
        <taxon>Burkholderiales</taxon>
        <taxon>Alcaligenaceae</taxon>
        <taxon>Achromobacter</taxon>
    </lineage>
</organism>
<evidence type="ECO:0000256" key="11">
    <source>
        <dbReference type="ARBA" id="ARBA00023136"/>
    </source>
</evidence>
<dbReference type="RefSeq" id="WP_244957751.1">
    <property type="nucleotide sequence ID" value="NZ_CADIJV010000002.1"/>
</dbReference>
<keyword evidence="13 14" id="KW-0998">Cell outer membrane</keyword>
<dbReference type="Proteomes" id="UP000494203">
    <property type="component" value="Unassembled WGS sequence"/>
</dbReference>
<accession>A0A6S7C1H0</accession>
<evidence type="ECO:0000256" key="5">
    <source>
        <dbReference type="ARBA" id="ARBA00022496"/>
    </source>
</evidence>
<evidence type="ECO:0000256" key="9">
    <source>
        <dbReference type="ARBA" id="ARBA00023065"/>
    </source>
</evidence>
<evidence type="ECO:0000256" key="3">
    <source>
        <dbReference type="ARBA" id="ARBA00022448"/>
    </source>
</evidence>
<evidence type="ECO:0000256" key="2">
    <source>
        <dbReference type="ARBA" id="ARBA00009810"/>
    </source>
</evidence>
<dbReference type="PANTHER" id="PTHR32552:SF68">
    <property type="entry name" value="FERRICHROME OUTER MEMBRANE TRANSPORTER_PHAGE RECEPTOR"/>
    <property type="match status" value="1"/>
</dbReference>
<evidence type="ECO:0000256" key="4">
    <source>
        <dbReference type="ARBA" id="ARBA00022452"/>
    </source>
</evidence>
<dbReference type="InterPro" id="IPR036942">
    <property type="entry name" value="Beta-barrel_TonB_sf"/>
</dbReference>
<dbReference type="InterPro" id="IPR037066">
    <property type="entry name" value="Plug_dom_sf"/>
</dbReference>
<keyword evidence="11 14" id="KW-0472">Membrane</keyword>
<dbReference type="AlphaFoldDB" id="A0A6S7C1H0"/>
<feature type="domain" description="TonB-dependent receptor plug" evidence="17">
    <location>
        <begin position="79"/>
        <end position="179"/>
    </location>
</feature>
<evidence type="ECO:0000256" key="13">
    <source>
        <dbReference type="ARBA" id="ARBA00023237"/>
    </source>
</evidence>
<comment type="subcellular location">
    <subcellularLocation>
        <location evidence="1 14">Cell outer membrane</location>
        <topology evidence="1 14">Multi-pass membrane protein</topology>
    </subcellularLocation>
</comment>
<evidence type="ECO:0000256" key="12">
    <source>
        <dbReference type="ARBA" id="ARBA00023170"/>
    </source>
</evidence>
<dbReference type="Pfam" id="PF07715">
    <property type="entry name" value="Plug"/>
    <property type="match status" value="1"/>
</dbReference>
<dbReference type="InterPro" id="IPR000531">
    <property type="entry name" value="Beta-barrel_TonB"/>
</dbReference>
<evidence type="ECO:0000259" key="17">
    <source>
        <dbReference type="Pfam" id="PF07715"/>
    </source>
</evidence>
<keyword evidence="9" id="KW-0406">Ion transport</keyword>
<gene>
    <name evidence="18" type="primary">fhuA_1</name>
    <name evidence="18" type="ORF">LMG26788_00016</name>
</gene>